<protein>
    <recommendedName>
        <fullName evidence="2">DNA-directed RNA polymerase</fullName>
        <ecNumber evidence="2">2.7.7.6</ecNumber>
    </recommendedName>
</protein>
<dbReference type="Gene3D" id="4.10.860.120">
    <property type="entry name" value="RNA polymerase II, clamp domain"/>
    <property type="match status" value="2"/>
</dbReference>
<dbReference type="AlphaFoldDB" id="A0AAE0TBB8"/>
<accession>A0AAE0TBB8</accession>
<dbReference type="GO" id="GO:0005665">
    <property type="term" value="C:RNA polymerase II, core complex"/>
    <property type="evidence" value="ECO:0007669"/>
    <property type="project" value="TreeGrafter"/>
</dbReference>
<dbReference type="InterPro" id="IPR044893">
    <property type="entry name" value="RNA_pol_Rpb1_clamp_domain"/>
</dbReference>
<keyword evidence="3" id="KW-0240">DNA-directed RNA polymerase</keyword>
<keyword evidence="4" id="KW-0808">Transferase</keyword>
<evidence type="ECO:0000256" key="7">
    <source>
        <dbReference type="SAM" id="MobiDB-lite"/>
    </source>
</evidence>
<evidence type="ECO:0000259" key="8">
    <source>
        <dbReference type="Pfam" id="PF04997"/>
    </source>
</evidence>
<comment type="caution">
    <text evidence="9">The sequence shown here is derived from an EMBL/GenBank/DDBJ whole genome shotgun (WGS) entry which is preliminary data.</text>
</comment>
<evidence type="ECO:0000256" key="1">
    <source>
        <dbReference type="ARBA" id="ARBA00006460"/>
    </source>
</evidence>
<organism evidence="9 10">
    <name type="scientific">Potamilus streckersoni</name>
    <dbReference type="NCBI Taxonomy" id="2493646"/>
    <lineage>
        <taxon>Eukaryota</taxon>
        <taxon>Metazoa</taxon>
        <taxon>Spiralia</taxon>
        <taxon>Lophotrochozoa</taxon>
        <taxon>Mollusca</taxon>
        <taxon>Bivalvia</taxon>
        <taxon>Autobranchia</taxon>
        <taxon>Heteroconchia</taxon>
        <taxon>Palaeoheterodonta</taxon>
        <taxon>Unionida</taxon>
        <taxon>Unionoidea</taxon>
        <taxon>Unionidae</taxon>
        <taxon>Ambleminae</taxon>
        <taxon>Lampsilini</taxon>
        <taxon>Potamilus</taxon>
    </lineage>
</organism>
<reference evidence="9" key="3">
    <citation type="submission" date="2023-05" db="EMBL/GenBank/DDBJ databases">
        <authorList>
            <person name="Smith C.H."/>
        </authorList>
    </citation>
    <scope>NUCLEOTIDE SEQUENCE</scope>
    <source>
        <strain evidence="9">CHS0354</strain>
        <tissue evidence="9">Mantle</tissue>
    </source>
</reference>
<dbReference type="EC" id="2.7.7.6" evidence="2"/>
<comment type="similarity">
    <text evidence="1">Belongs to the RNA polymerase beta' chain family.</text>
</comment>
<evidence type="ECO:0000256" key="5">
    <source>
        <dbReference type="ARBA" id="ARBA00022695"/>
    </source>
</evidence>
<dbReference type="PANTHER" id="PTHR19376:SF37">
    <property type="entry name" value="DNA-DIRECTED RNA POLYMERASE II SUBUNIT RPB1"/>
    <property type="match status" value="1"/>
</dbReference>
<evidence type="ECO:0000256" key="2">
    <source>
        <dbReference type="ARBA" id="ARBA00012418"/>
    </source>
</evidence>
<feature type="domain" description="RNA polymerase Rpb1" evidence="8">
    <location>
        <begin position="27"/>
        <end position="331"/>
    </location>
</feature>
<dbReference type="PANTHER" id="PTHR19376">
    <property type="entry name" value="DNA-DIRECTED RNA POLYMERASE"/>
    <property type="match status" value="1"/>
</dbReference>
<dbReference type="InterPro" id="IPR007080">
    <property type="entry name" value="RNA_pol_Rpb1_1"/>
</dbReference>
<reference evidence="9" key="1">
    <citation type="journal article" date="2021" name="Genome Biol. Evol.">
        <title>A High-Quality Reference Genome for a Parasitic Bivalve with Doubly Uniparental Inheritance (Bivalvia: Unionida).</title>
        <authorList>
            <person name="Smith C.H."/>
        </authorList>
    </citation>
    <scope>NUCLEOTIDE SEQUENCE</scope>
    <source>
        <strain evidence="9">CHS0354</strain>
    </source>
</reference>
<dbReference type="Proteomes" id="UP001195483">
    <property type="component" value="Unassembled WGS sequence"/>
</dbReference>
<dbReference type="SUPFAM" id="SSF64484">
    <property type="entry name" value="beta and beta-prime subunits of DNA dependent RNA-polymerase"/>
    <property type="match status" value="1"/>
</dbReference>
<dbReference type="Pfam" id="PF04997">
    <property type="entry name" value="RNA_pol_Rpb1_1"/>
    <property type="match status" value="1"/>
</dbReference>
<proteinExistence type="inferred from homology"/>
<evidence type="ECO:0000256" key="6">
    <source>
        <dbReference type="ARBA" id="ARBA00023163"/>
    </source>
</evidence>
<keyword evidence="10" id="KW-1185">Reference proteome</keyword>
<keyword evidence="5" id="KW-0548">Nucleotidyltransferase</keyword>
<dbReference type="EMBL" id="JAEAOA010000230">
    <property type="protein sequence ID" value="KAK3607287.1"/>
    <property type="molecule type" value="Genomic_DNA"/>
</dbReference>
<reference evidence="9" key="2">
    <citation type="journal article" date="2021" name="Genome Biol. Evol.">
        <title>Developing a high-quality reference genome for a parasitic bivalve with doubly uniparental inheritance (Bivalvia: Unionida).</title>
        <authorList>
            <person name="Smith C.H."/>
        </authorList>
    </citation>
    <scope>NUCLEOTIDE SEQUENCE</scope>
    <source>
        <strain evidence="9">CHS0354</strain>
        <tissue evidence="9">Mantle</tissue>
    </source>
</reference>
<feature type="region of interest" description="Disordered" evidence="7">
    <location>
        <begin position="163"/>
        <end position="191"/>
    </location>
</feature>
<name>A0AAE0TBB8_9BIVA</name>
<keyword evidence="6" id="KW-0804">Transcription</keyword>
<dbReference type="FunFam" id="4.10.860.120:FF:000005">
    <property type="entry name" value="DNA-directed RNA polymerase subunit"/>
    <property type="match status" value="1"/>
</dbReference>
<dbReference type="GO" id="GO:0003677">
    <property type="term" value="F:DNA binding"/>
    <property type="evidence" value="ECO:0007669"/>
    <property type="project" value="InterPro"/>
</dbReference>
<evidence type="ECO:0000256" key="4">
    <source>
        <dbReference type="ARBA" id="ARBA00022679"/>
    </source>
</evidence>
<evidence type="ECO:0000313" key="9">
    <source>
        <dbReference type="EMBL" id="KAK3607287.1"/>
    </source>
</evidence>
<dbReference type="GO" id="GO:0003899">
    <property type="term" value="F:DNA-directed RNA polymerase activity"/>
    <property type="evidence" value="ECO:0007669"/>
    <property type="project" value="UniProtKB-EC"/>
</dbReference>
<evidence type="ECO:0000256" key="3">
    <source>
        <dbReference type="ARBA" id="ARBA00022478"/>
    </source>
</evidence>
<gene>
    <name evidence="9" type="ORF">CHS0354_002912</name>
</gene>
<evidence type="ECO:0000313" key="10">
    <source>
        <dbReference type="Proteomes" id="UP001195483"/>
    </source>
</evidence>
<dbReference type="GO" id="GO:0006351">
    <property type="term" value="P:DNA-templated transcription"/>
    <property type="evidence" value="ECO:0007669"/>
    <property type="project" value="InterPro"/>
</dbReference>
<sequence>MQTSFKPFFVILFQIEANDIVVFHYVIKKQNQQRRMSVVEGGLKYTETMDCGQPKHGGLMDPRQGTVERKTLCLTCGGDISECPGHFAHIELAKPVFHIGFLAITIKILRCVCFYCSKLLVGINSPKVKEIIVKSKGHPRKRLVHLYDLCKARKVCKGGDEMDTKLGEEQNGKGDDGEPKKQGHVGCGRYQPNIRRDGLELTAEWKKLNEESQERKIILTAERVHEIFKRISDEECIVLGMDPKFARPDWMIVTVMPIPPLCVRPAVVMFGSARNQDDLTHKIADIIRANNQLKQREQNGGAAHIIAEDVKMLQFHVANLIDNELPGLPKVYLYI</sequence>
<feature type="compositionally biased region" description="Basic and acidic residues" evidence="7">
    <location>
        <begin position="163"/>
        <end position="181"/>
    </location>
</feature>
<dbReference type="InterPro" id="IPR045867">
    <property type="entry name" value="DNA-dir_RpoC_beta_prime"/>
</dbReference>